<dbReference type="InterPro" id="IPR025847">
    <property type="entry name" value="MEDS_domain"/>
</dbReference>
<comment type="caution">
    <text evidence="2">The sequence shown here is derived from an EMBL/GenBank/DDBJ whole genome shotgun (WGS) entry which is preliminary data.</text>
</comment>
<dbReference type="EMBL" id="JBITYG010000008">
    <property type="protein sequence ID" value="MFI9103849.1"/>
    <property type="molecule type" value="Genomic_DNA"/>
</dbReference>
<accession>A0ABW8CBN5</accession>
<evidence type="ECO:0000259" key="1">
    <source>
        <dbReference type="Pfam" id="PF14417"/>
    </source>
</evidence>
<evidence type="ECO:0000313" key="2">
    <source>
        <dbReference type="EMBL" id="MFI9103849.1"/>
    </source>
</evidence>
<dbReference type="Pfam" id="PF14417">
    <property type="entry name" value="MEDS"/>
    <property type="match status" value="1"/>
</dbReference>
<reference evidence="2 3" key="1">
    <citation type="submission" date="2024-10" db="EMBL/GenBank/DDBJ databases">
        <title>The Natural Products Discovery Center: Release of the First 8490 Sequenced Strains for Exploring Actinobacteria Biosynthetic Diversity.</title>
        <authorList>
            <person name="Kalkreuter E."/>
            <person name="Kautsar S.A."/>
            <person name="Yang D."/>
            <person name="Bader C.D."/>
            <person name="Teijaro C.N."/>
            <person name="Fluegel L."/>
            <person name="Davis C.M."/>
            <person name="Simpson J.R."/>
            <person name="Lauterbach L."/>
            <person name="Steele A.D."/>
            <person name="Gui C."/>
            <person name="Meng S."/>
            <person name="Li G."/>
            <person name="Viehrig K."/>
            <person name="Ye F."/>
            <person name="Su P."/>
            <person name="Kiefer A.F."/>
            <person name="Nichols A."/>
            <person name="Cepeda A.J."/>
            <person name="Yan W."/>
            <person name="Fan B."/>
            <person name="Jiang Y."/>
            <person name="Adhikari A."/>
            <person name="Zheng C.-J."/>
            <person name="Schuster L."/>
            <person name="Cowan T.M."/>
            <person name="Smanski M.J."/>
            <person name="Chevrette M.G."/>
            <person name="De Carvalho L.P.S."/>
            <person name="Shen B."/>
        </authorList>
    </citation>
    <scope>NUCLEOTIDE SEQUENCE [LARGE SCALE GENOMIC DNA]</scope>
    <source>
        <strain evidence="2 3">NPDC053399</strain>
    </source>
</reference>
<name>A0ABW8CBN5_9ACTN</name>
<sequence>MDSGAVPYTVSVDRMASGDHACLGFDSHRARWAVRAAFTEAGLLQGERVILFVGPGTTPGKAAARLADHGVPAAQALRDERLLVINETPGYDPERGFDAESRAATWLDFTENANVMGFSGLRAVGDMSWALEPGVDHEELIDYETGLTPLFADIGFTAICEYDRRLFPPELMCRVGASHPTEVLQSLDALHITRTGTILHLAGNADLATREQFDTELRRSLGGPGPPPRLVDLTALSFIDAHCATTLIRLAAGLPATARLAVHCPATHARVLRLCGAGEVRQLTLYVEAGW</sequence>
<organism evidence="2 3">
    <name type="scientific">Streptomyces fildesensis</name>
    <dbReference type="NCBI Taxonomy" id="375757"/>
    <lineage>
        <taxon>Bacteria</taxon>
        <taxon>Bacillati</taxon>
        <taxon>Actinomycetota</taxon>
        <taxon>Actinomycetes</taxon>
        <taxon>Kitasatosporales</taxon>
        <taxon>Streptomycetaceae</taxon>
        <taxon>Streptomyces</taxon>
    </lineage>
</organism>
<keyword evidence="3" id="KW-1185">Reference proteome</keyword>
<gene>
    <name evidence="2" type="ORF">ACIGXA_25340</name>
</gene>
<dbReference type="Proteomes" id="UP001614394">
    <property type="component" value="Unassembled WGS sequence"/>
</dbReference>
<protein>
    <submittedName>
        <fullName evidence="2">MEDS domain-containing protein</fullName>
    </submittedName>
</protein>
<feature type="domain" description="MEDS" evidence="1">
    <location>
        <begin position="19"/>
        <end position="180"/>
    </location>
</feature>
<evidence type="ECO:0000313" key="3">
    <source>
        <dbReference type="Proteomes" id="UP001614394"/>
    </source>
</evidence>
<dbReference type="InterPro" id="IPR036513">
    <property type="entry name" value="STAS_dom_sf"/>
</dbReference>
<dbReference type="SUPFAM" id="SSF52091">
    <property type="entry name" value="SpoIIaa-like"/>
    <property type="match status" value="1"/>
</dbReference>
<proteinExistence type="predicted"/>
<dbReference type="RefSeq" id="WP_399653484.1">
    <property type="nucleotide sequence ID" value="NZ_JBITYG010000008.1"/>
</dbReference>
<dbReference type="Gene3D" id="3.30.750.24">
    <property type="entry name" value="STAS domain"/>
    <property type="match status" value="1"/>
</dbReference>